<protein>
    <recommendedName>
        <fullName evidence="4">Heavy-metal resistance protein</fullName>
    </recommendedName>
</protein>
<keyword evidence="1" id="KW-1133">Transmembrane helix</keyword>
<dbReference type="Gene3D" id="1.20.120.1490">
    <property type="match status" value="1"/>
</dbReference>
<gene>
    <name evidence="2" type="ORF">Q361_10960</name>
</gene>
<reference evidence="2 3" key="1">
    <citation type="submission" date="2018-01" db="EMBL/GenBank/DDBJ databases">
        <title>Genomic Encyclopedia of Type Strains, Phase I: the one thousand microbial genomes (KMG-I) project.</title>
        <authorList>
            <person name="Goeker M."/>
        </authorList>
    </citation>
    <scope>NUCLEOTIDE SEQUENCE [LARGE SCALE GENOMIC DNA]</scope>
    <source>
        <strain evidence="2 3">DSM 17960</strain>
    </source>
</reference>
<keyword evidence="1" id="KW-0812">Transmembrane</keyword>
<evidence type="ECO:0000256" key="1">
    <source>
        <dbReference type="SAM" id="Phobius"/>
    </source>
</evidence>
<keyword evidence="3" id="KW-1185">Reference proteome</keyword>
<proteinExistence type="predicted"/>
<dbReference type="EMBL" id="PQNY01000009">
    <property type="protein sequence ID" value="POS01600.1"/>
    <property type="molecule type" value="Genomic_DNA"/>
</dbReference>
<evidence type="ECO:0008006" key="4">
    <source>
        <dbReference type="Google" id="ProtNLM"/>
    </source>
</evidence>
<keyword evidence="1" id="KW-0472">Membrane</keyword>
<comment type="caution">
    <text evidence="2">The sequence shown here is derived from an EMBL/GenBank/DDBJ whole genome shotgun (WGS) entry which is preliminary data.</text>
</comment>
<organism evidence="2 3">
    <name type="scientific">Flavobacterium croceum DSM 17960</name>
    <dbReference type="NCBI Taxonomy" id="1121886"/>
    <lineage>
        <taxon>Bacteria</taxon>
        <taxon>Pseudomonadati</taxon>
        <taxon>Bacteroidota</taxon>
        <taxon>Flavobacteriia</taxon>
        <taxon>Flavobacteriales</taxon>
        <taxon>Flavobacteriaceae</taxon>
        <taxon>Flavobacterium</taxon>
    </lineage>
</organism>
<sequence length="150" mass="17784">MEANKFYKIVLIVLVVINATTLYYVFLGSNNQDPKHKLADYFEHELMLNNHQKEQLENLIYIHRTEQEQLRIENRKAHDDYFSLLKANQTDSILIANKLNKILEIKRKEELSTFNHFKQIRAICNASQKQKFDTIILEATKMLAPKPPRR</sequence>
<name>A0A2S4N7C7_9FLAO</name>
<dbReference type="RefSeq" id="WP_103726195.1">
    <property type="nucleotide sequence ID" value="NZ_PQNY01000009.1"/>
</dbReference>
<feature type="transmembrane region" description="Helical" evidence="1">
    <location>
        <begin position="6"/>
        <end position="27"/>
    </location>
</feature>
<evidence type="ECO:0000313" key="2">
    <source>
        <dbReference type="EMBL" id="POS01600.1"/>
    </source>
</evidence>
<accession>A0A2S4N7C7</accession>
<dbReference type="InterPro" id="IPR012899">
    <property type="entry name" value="LTXXQ"/>
</dbReference>
<dbReference type="Proteomes" id="UP000237056">
    <property type="component" value="Unassembled WGS sequence"/>
</dbReference>
<dbReference type="OrthoDB" id="1202605at2"/>
<dbReference type="Pfam" id="PF07813">
    <property type="entry name" value="LTXXQ"/>
    <property type="match status" value="1"/>
</dbReference>
<evidence type="ECO:0000313" key="3">
    <source>
        <dbReference type="Proteomes" id="UP000237056"/>
    </source>
</evidence>
<dbReference type="AlphaFoldDB" id="A0A2S4N7C7"/>